<comment type="similarity">
    <text evidence="2">Belongs to the TACO1 family.</text>
</comment>
<keyword evidence="6" id="KW-1185">Reference proteome</keyword>
<feature type="domain" description="TACO1/YebC-like N-terminal" evidence="4">
    <location>
        <begin position="46"/>
        <end position="116"/>
    </location>
</feature>
<evidence type="ECO:0000256" key="1">
    <source>
        <dbReference type="ARBA" id="ARBA00004173"/>
    </source>
</evidence>
<dbReference type="PANTHER" id="PTHR12532:SF0">
    <property type="entry name" value="TRANSLATIONAL ACTIVATOR OF CYTOCHROME C OXIDASE 1"/>
    <property type="match status" value="1"/>
</dbReference>
<dbReference type="InterPro" id="IPR017856">
    <property type="entry name" value="Integrase-like_N"/>
</dbReference>
<dbReference type="OMA" id="NFDIPDE"/>
<accession>A0A139A3V4</accession>
<organism evidence="5 6">
    <name type="scientific">Gonapodya prolifera (strain JEL478)</name>
    <name type="common">Monoblepharis prolifera</name>
    <dbReference type="NCBI Taxonomy" id="1344416"/>
    <lineage>
        <taxon>Eukaryota</taxon>
        <taxon>Fungi</taxon>
        <taxon>Fungi incertae sedis</taxon>
        <taxon>Chytridiomycota</taxon>
        <taxon>Chytridiomycota incertae sedis</taxon>
        <taxon>Monoblepharidomycetes</taxon>
        <taxon>Monoblepharidales</taxon>
        <taxon>Gonapodyaceae</taxon>
        <taxon>Gonapodya</taxon>
    </lineage>
</organism>
<dbReference type="Pfam" id="PF20772">
    <property type="entry name" value="TACO1_YebC_N"/>
    <property type="match status" value="1"/>
</dbReference>
<evidence type="ECO:0000313" key="5">
    <source>
        <dbReference type="EMBL" id="KXS11471.1"/>
    </source>
</evidence>
<dbReference type="GO" id="GO:0005739">
    <property type="term" value="C:mitochondrion"/>
    <property type="evidence" value="ECO:0007669"/>
    <property type="project" value="UniProtKB-SubCell"/>
</dbReference>
<dbReference type="InterPro" id="IPR026564">
    <property type="entry name" value="Transcrip_reg_TACO1-like_dom3"/>
</dbReference>
<reference evidence="5 6" key="1">
    <citation type="journal article" date="2015" name="Genome Biol. Evol.">
        <title>Phylogenomic analyses indicate that early fungi evolved digesting cell walls of algal ancestors of land plants.</title>
        <authorList>
            <person name="Chang Y."/>
            <person name="Wang S."/>
            <person name="Sekimoto S."/>
            <person name="Aerts A.L."/>
            <person name="Choi C."/>
            <person name="Clum A."/>
            <person name="LaButti K.M."/>
            <person name="Lindquist E.A."/>
            <person name="Yee Ngan C."/>
            <person name="Ohm R.A."/>
            <person name="Salamov A.A."/>
            <person name="Grigoriev I.V."/>
            <person name="Spatafora J.W."/>
            <person name="Berbee M.L."/>
        </authorList>
    </citation>
    <scope>NUCLEOTIDE SEQUENCE [LARGE SCALE GENOMIC DNA]</scope>
    <source>
        <strain evidence="5 6">JEL478</strain>
    </source>
</reference>
<dbReference type="InterPro" id="IPR002876">
    <property type="entry name" value="Transcrip_reg_TACO1-like"/>
</dbReference>
<dbReference type="InterPro" id="IPR048300">
    <property type="entry name" value="TACO1_YebC-like_2nd/3rd_dom"/>
</dbReference>
<evidence type="ECO:0000259" key="4">
    <source>
        <dbReference type="Pfam" id="PF20772"/>
    </source>
</evidence>
<dbReference type="InterPro" id="IPR049083">
    <property type="entry name" value="TACO1_YebC_N"/>
</dbReference>
<dbReference type="SUPFAM" id="SSF75625">
    <property type="entry name" value="YebC-like"/>
    <property type="match status" value="1"/>
</dbReference>
<dbReference type="FunFam" id="1.10.10.200:FF:000002">
    <property type="entry name" value="Probable transcriptional regulatory protein CLM62_37755"/>
    <property type="match status" value="1"/>
</dbReference>
<dbReference type="Pfam" id="PF01709">
    <property type="entry name" value="Transcrip_reg"/>
    <property type="match status" value="1"/>
</dbReference>
<dbReference type="HAMAP" id="MF_00693">
    <property type="entry name" value="Transcrip_reg_TACO1"/>
    <property type="match status" value="1"/>
</dbReference>
<dbReference type="PANTHER" id="PTHR12532">
    <property type="entry name" value="TRANSLATIONAL ACTIVATOR OF CYTOCHROME C OXIDASE 1"/>
    <property type="match status" value="1"/>
</dbReference>
<dbReference type="STRING" id="1344416.A0A139A3V4"/>
<sequence length="286" mass="30669">MFAACLRAVARAPLPTPTAIPSLLHGHAHSTHRAFHTTTPTLAGHNKWSKIRHKKGENDLLRGRLVGKISTQITSSARRGGKDPATNMELAGLLKKAKAEAIPKSSVEAALKKAEGGEKLDLELVTYEVLGPGGVALMVDALTDNKKRVLLHVRNAVTNAGGSLAAVAFQFEKKGVIRVSPGTSGHDLSTMTDTCIDLGVEDIEDVEDPELTVPQLHLTTPPSTIRALSLALESLSYDIISLDPAAYVPLETVDLGENEQAWEELERLVRAVEDVDEVVRVAHNAV</sequence>
<dbReference type="Gene3D" id="3.30.70.980">
    <property type="match status" value="2"/>
</dbReference>
<evidence type="ECO:0000256" key="2">
    <source>
        <dbReference type="ARBA" id="ARBA00008724"/>
    </source>
</evidence>
<protein>
    <submittedName>
        <fullName evidence="5">YebC-like protein</fullName>
    </submittedName>
</protein>
<dbReference type="OrthoDB" id="2017544at2759"/>
<proteinExistence type="inferred from homology"/>
<dbReference type="EMBL" id="KQ965802">
    <property type="protein sequence ID" value="KXS11471.1"/>
    <property type="molecule type" value="Genomic_DNA"/>
</dbReference>
<evidence type="ECO:0000259" key="3">
    <source>
        <dbReference type="Pfam" id="PF01709"/>
    </source>
</evidence>
<dbReference type="Gene3D" id="1.10.10.200">
    <property type="match status" value="1"/>
</dbReference>
<feature type="domain" description="TACO1/YebC-like second and third" evidence="3">
    <location>
        <begin position="123"/>
        <end position="285"/>
    </location>
</feature>
<gene>
    <name evidence="5" type="ORF">M427DRAFT_138250</name>
</gene>
<dbReference type="InterPro" id="IPR029072">
    <property type="entry name" value="YebC-like"/>
</dbReference>
<name>A0A139A3V4_GONPJ</name>
<dbReference type="AlphaFoldDB" id="A0A139A3V4"/>
<dbReference type="Proteomes" id="UP000070544">
    <property type="component" value="Unassembled WGS sequence"/>
</dbReference>
<comment type="subcellular location">
    <subcellularLocation>
        <location evidence="1">Mitochondrion</location>
    </subcellularLocation>
</comment>
<evidence type="ECO:0000313" key="6">
    <source>
        <dbReference type="Proteomes" id="UP000070544"/>
    </source>
</evidence>